<keyword evidence="2" id="KW-1185">Reference proteome</keyword>
<evidence type="ECO:0000313" key="1">
    <source>
        <dbReference type="EMBL" id="KAF2478216.1"/>
    </source>
</evidence>
<dbReference type="Proteomes" id="UP000799755">
    <property type="component" value="Unassembled WGS sequence"/>
</dbReference>
<accession>A0ACB6RG73</accession>
<name>A0ACB6RG73_9PLEO</name>
<sequence>MLSTRMPLYHVVAPALVVMRQFLDFMRKGAAGSGPGPAEDRQLSSPHYDCFLAMRIRDVCMRCIGGLKHAGRHKKATSVLNEGIIGIVGPLSNLPRNGIRMASHFVVSAFLFLGSHYRSSISPALVQTTLIRKRKCLHFVVYHIEGNAYLDYFPSRLLLPGASFHIRIGPSSEPIPNQGVWRNEKLVTALPSIFPIAALMLLISYQMGTTPFKHSIRSWTPDIPHTLPSQAFIYWIPWDVCGPLIKVVTSSSTLFKPITALGRHGISLEHVPIDPMEKSKMLAHSPKRKKKNFIKSHRFTLQHFHIIDSSRTPVTSQVNRTTSSIQLPHMPFQMDPRLRLSPTGPFHYTKKSIQHAR</sequence>
<reference evidence="1" key="1">
    <citation type="journal article" date="2020" name="Stud. Mycol.">
        <title>101 Dothideomycetes genomes: a test case for predicting lifestyles and emergence of pathogens.</title>
        <authorList>
            <person name="Haridas S."/>
            <person name="Albert R."/>
            <person name="Binder M."/>
            <person name="Bloem J."/>
            <person name="Labutti K."/>
            <person name="Salamov A."/>
            <person name="Andreopoulos B."/>
            <person name="Baker S."/>
            <person name="Barry K."/>
            <person name="Bills G."/>
            <person name="Bluhm B."/>
            <person name="Cannon C."/>
            <person name="Castanera R."/>
            <person name="Culley D."/>
            <person name="Daum C."/>
            <person name="Ezra D."/>
            <person name="Gonzalez J."/>
            <person name="Henrissat B."/>
            <person name="Kuo A."/>
            <person name="Liang C."/>
            <person name="Lipzen A."/>
            <person name="Lutzoni F."/>
            <person name="Magnuson J."/>
            <person name="Mondo S."/>
            <person name="Nolan M."/>
            <person name="Ohm R."/>
            <person name="Pangilinan J."/>
            <person name="Park H.-J."/>
            <person name="Ramirez L."/>
            <person name="Alfaro M."/>
            <person name="Sun H."/>
            <person name="Tritt A."/>
            <person name="Yoshinaga Y."/>
            <person name="Zwiers L.-H."/>
            <person name="Turgeon B."/>
            <person name="Goodwin S."/>
            <person name="Spatafora J."/>
            <person name="Crous P."/>
            <person name="Grigoriev I."/>
        </authorList>
    </citation>
    <scope>NUCLEOTIDE SEQUENCE</scope>
    <source>
        <strain evidence="1">ATCC 200398</strain>
    </source>
</reference>
<proteinExistence type="predicted"/>
<protein>
    <submittedName>
        <fullName evidence="1">Uncharacterized protein</fullName>
    </submittedName>
</protein>
<dbReference type="EMBL" id="MU003492">
    <property type="protein sequence ID" value="KAF2478216.1"/>
    <property type="molecule type" value="Genomic_DNA"/>
</dbReference>
<evidence type="ECO:0000313" key="2">
    <source>
        <dbReference type="Proteomes" id="UP000799755"/>
    </source>
</evidence>
<comment type="caution">
    <text evidence="1">The sequence shown here is derived from an EMBL/GenBank/DDBJ whole genome shotgun (WGS) entry which is preliminary data.</text>
</comment>
<gene>
    <name evidence="1" type="ORF">BDR25DRAFT_348469</name>
</gene>
<organism evidence="1 2">
    <name type="scientific">Lindgomyces ingoldianus</name>
    <dbReference type="NCBI Taxonomy" id="673940"/>
    <lineage>
        <taxon>Eukaryota</taxon>
        <taxon>Fungi</taxon>
        <taxon>Dikarya</taxon>
        <taxon>Ascomycota</taxon>
        <taxon>Pezizomycotina</taxon>
        <taxon>Dothideomycetes</taxon>
        <taxon>Pleosporomycetidae</taxon>
        <taxon>Pleosporales</taxon>
        <taxon>Lindgomycetaceae</taxon>
        <taxon>Lindgomyces</taxon>
    </lineage>
</organism>